<proteinExistence type="predicted"/>
<evidence type="ECO:0000259" key="1">
    <source>
        <dbReference type="Pfam" id="PF24539"/>
    </source>
</evidence>
<protein>
    <recommendedName>
        <fullName evidence="1">DUF7600 domain-containing protein</fullName>
    </recommendedName>
</protein>
<evidence type="ECO:0000313" key="3">
    <source>
        <dbReference type="Proteomes" id="UP000184383"/>
    </source>
</evidence>
<dbReference type="RefSeq" id="XP_040692500.1">
    <property type="nucleotide sequence ID" value="XM_040832651.1"/>
</dbReference>
<dbReference type="OrthoDB" id="5273847at2759"/>
<feature type="domain" description="DUF7600" evidence="1">
    <location>
        <begin position="115"/>
        <end position="255"/>
    </location>
</feature>
<dbReference type="InterPro" id="IPR036047">
    <property type="entry name" value="F-box-like_dom_sf"/>
</dbReference>
<keyword evidence="3" id="KW-1185">Reference proteome</keyword>
<name>A0A1L9RVB4_ASPWE</name>
<dbReference type="Pfam" id="PF24539">
    <property type="entry name" value="DUF7600"/>
    <property type="match status" value="1"/>
</dbReference>
<gene>
    <name evidence="2" type="ORF">ASPWEDRAFT_24711</name>
</gene>
<evidence type="ECO:0000313" key="2">
    <source>
        <dbReference type="EMBL" id="OJJ38824.1"/>
    </source>
</evidence>
<accession>A0A1L9RVB4</accession>
<dbReference type="EMBL" id="KV878210">
    <property type="protein sequence ID" value="OJJ38824.1"/>
    <property type="molecule type" value="Genomic_DNA"/>
</dbReference>
<reference evidence="3" key="1">
    <citation type="journal article" date="2017" name="Genome Biol.">
        <title>Comparative genomics reveals high biological diversity and specific adaptations in the industrially and medically important fungal genus Aspergillus.</title>
        <authorList>
            <person name="de Vries R.P."/>
            <person name="Riley R."/>
            <person name="Wiebenga A."/>
            <person name="Aguilar-Osorio G."/>
            <person name="Amillis S."/>
            <person name="Uchima C.A."/>
            <person name="Anderluh G."/>
            <person name="Asadollahi M."/>
            <person name="Askin M."/>
            <person name="Barry K."/>
            <person name="Battaglia E."/>
            <person name="Bayram O."/>
            <person name="Benocci T."/>
            <person name="Braus-Stromeyer S.A."/>
            <person name="Caldana C."/>
            <person name="Canovas D."/>
            <person name="Cerqueira G.C."/>
            <person name="Chen F."/>
            <person name="Chen W."/>
            <person name="Choi C."/>
            <person name="Clum A."/>
            <person name="Dos Santos R.A."/>
            <person name="Damasio A.R."/>
            <person name="Diallinas G."/>
            <person name="Emri T."/>
            <person name="Fekete E."/>
            <person name="Flipphi M."/>
            <person name="Freyberg S."/>
            <person name="Gallo A."/>
            <person name="Gournas C."/>
            <person name="Habgood R."/>
            <person name="Hainaut M."/>
            <person name="Harispe M.L."/>
            <person name="Henrissat B."/>
            <person name="Hilden K.S."/>
            <person name="Hope R."/>
            <person name="Hossain A."/>
            <person name="Karabika E."/>
            <person name="Karaffa L."/>
            <person name="Karanyi Z."/>
            <person name="Krasevec N."/>
            <person name="Kuo A."/>
            <person name="Kusch H."/>
            <person name="LaButti K."/>
            <person name="Lagendijk E.L."/>
            <person name="Lapidus A."/>
            <person name="Levasseur A."/>
            <person name="Lindquist E."/>
            <person name="Lipzen A."/>
            <person name="Logrieco A.F."/>
            <person name="MacCabe A."/>
            <person name="Maekelae M.R."/>
            <person name="Malavazi I."/>
            <person name="Melin P."/>
            <person name="Meyer V."/>
            <person name="Mielnichuk N."/>
            <person name="Miskei M."/>
            <person name="Molnar A.P."/>
            <person name="Mule G."/>
            <person name="Ngan C.Y."/>
            <person name="Orejas M."/>
            <person name="Orosz E."/>
            <person name="Ouedraogo J.P."/>
            <person name="Overkamp K.M."/>
            <person name="Park H.-S."/>
            <person name="Perrone G."/>
            <person name="Piumi F."/>
            <person name="Punt P.J."/>
            <person name="Ram A.F."/>
            <person name="Ramon A."/>
            <person name="Rauscher S."/>
            <person name="Record E."/>
            <person name="Riano-Pachon D.M."/>
            <person name="Robert V."/>
            <person name="Roehrig J."/>
            <person name="Ruller R."/>
            <person name="Salamov A."/>
            <person name="Salih N.S."/>
            <person name="Samson R.A."/>
            <person name="Sandor E."/>
            <person name="Sanguinetti M."/>
            <person name="Schuetze T."/>
            <person name="Sepcic K."/>
            <person name="Shelest E."/>
            <person name="Sherlock G."/>
            <person name="Sophianopoulou V."/>
            <person name="Squina F.M."/>
            <person name="Sun H."/>
            <person name="Susca A."/>
            <person name="Todd R.B."/>
            <person name="Tsang A."/>
            <person name="Unkles S.E."/>
            <person name="van de Wiele N."/>
            <person name="van Rossen-Uffink D."/>
            <person name="Oliveira J.V."/>
            <person name="Vesth T.C."/>
            <person name="Visser J."/>
            <person name="Yu J.-H."/>
            <person name="Zhou M."/>
            <person name="Andersen M.R."/>
            <person name="Archer D.B."/>
            <person name="Baker S.E."/>
            <person name="Benoit I."/>
            <person name="Brakhage A.A."/>
            <person name="Braus G.H."/>
            <person name="Fischer R."/>
            <person name="Frisvad J.C."/>
            <person name="Goldman G.H."/>
            <person name="Houbraken J."/>
            <person name="Oakley B."/>
            <person name="Pocsi I."/>
            <person name="Scazzocchio C."/>
            <person name="Seiboth B."/>
            <person name="vanKuyk P.A."/>
            <person name="Wortman J."/>
            <person name="Dyer P.S."/>
            <person name="Grigoriev I.V."/>
        </authorList>
    </citation>
    <scope>NUCLEOTIDE SEQUENCE [LARGE SCALE GENOMIC DNA]</scope>
    <source>
        <strain evidence="3">DTO 134E9</strain>
    </source>
</reference>
<dbReference type="InterPro" id="IPR056021">
    <property type="entry name" value="DUF7600"/>
</dbReference>
<dbReference type="AlphaFoldDB" id="A0A1L9RVB4"/>
<dbReference type="GeneID" id="63748499"/>
<dbReference type="Proteomes" id="UP000184383">
    <property type="component" value="Unassembled WGS sequence"/>
</dbReference>
<sequence>MIEIIAAYLPVKDALNLRRVSRAFVPLFSSQRFWAKRFSIGGNRGFFFEAYETQAPEPRDWRSLYHLTNRAHLSPALRNRERVWLLNRSLAKKLALKWNDWSSLRPIPRKLPGCRWEEVHEGLLSNGQYILRGHEGLRYHKQETSMPSCLSRIGVSIIRDGKTSYVAGIHIIADDGLEIHLGYTARANIVFTDVSHVKGTIPSIGPNGIHALQILGCPDEGARTNRLVFKNPIAALSAGFDGYKMVCLAICGKKKNLTGRLRQYNRLLNDSLWLPCVPDPDVYLNETSFMSYYASKNEFKPMCWIKFGGHGGSYLRSLTGVSVVLDSCKPVSIEFDYADENIPLECRRLFRYRHKKKMRTVKFAIDGPGGELSREYTLPGIV</sequence>
<dbReference type="STRING" id="1073089.A0A1L9RVB4"/>
<dbReference type="SUPFAM" id="SSF81383">
    <property type="entry name" value="F-box domain"/>
    <property type="match status" value="1"/>
</dbReference>
<dbReference type="VEuPathDB" id="FungiDB:ASPWEDRAFT_24711"/>
<organism evidence="2 3">
    <name type="scientific">Aspergillus wentii DTO 134E9</name>
    <dbReference type="NCBI Taxonomy" id="1073089"/>
    <lineage>
        <taxon>Eukaryota</taxon>
        <taxon>Fungi</taxon>
        <taxon>Dikarya</taxon>
        <taxon>Ascomycota</taxon>
        <taxon>Pezizomycotina</taxon>
        <taxon>Eurotiomycetes</taxon>
        <taxon>Eurotiomycetidae</taxon>
        <taxon>Eurotiales</taxon>
        <taxon>Aspergillaceae</taxon>
        <taxon>Aspergillus</taxon>
        <taxon>Aspergillus subgen. Cremei</taxon>
    </lineage>
</organism>